<keyword evidence="1" id="KW-1185">Reference proteome</keyword>
<organism evidence="1 2">
    <name type="scientific">Parastrongyloides trichosuri</name>
    <name type="common">Possum-specific nematode worm</name>
    <dbReference type="NCBI Taxonomy" id="131310"/>
    <lineage>
        <taxon>Eukaryota</taxon>
        <taxon>Metazoa</taxon>
        <taxon>Ecdysozoa</taxon>
        <taxon>Nematoda</taxon>
        <taxon>Chromadorea</taxon>
        <taxon>Rhabditida</taxon>
        <taxon>Tylenchina</taxon>
        <taxon>Panagrolaimomorpha</taxon>
        <taxon>Strongyloidoidea</taxon>
        <taxon>Strongyloididae</taxon>
        <taxon>Parastrongyloides</taxon>
    </lineage>
</organism>
<evidence type="ECO:0000313" key="2">
    <source>
        <dbReference type="WBParaSite" id="PTRK_0000991000.1"/>
    </source>
</evidence>
<accession>A0A0N4ZMZ4</accession>
<reference evidence="2" key="1">
    <citation type="submission" date="2017-02" db="UniProtKB">
        <authorList>
            <consortium name="WormBaseParasite"/>
        </authorList>
    </citation>
    <scope>IDENTIFICATION</scope>
</reference>
<proteinExistence type="predicted"/>
<sequence>MKKNIFRRKSKSFVTAIEEKMVMRLGERAKTLSINNRDISINLEDNAIEQSIITDDDMTREGDEMIVLPDINTTQVEDSLLDFNILCQEGEKKY</sequence>
<evidence type="ECO:0000313" key="1">
    <source>
        <dbReference type="Proteomes" id="UP000038045"/>
    </source>
</evidence>
<name>A0A0N4ZMZ4_PARTI</name>
<dbReference type="Proteomes" id="UP000038045">
    <property type="component" value="Unplaced"/>
</dbReference>
<dbReference type="WBParaSite" id="PTRK_0000991000.1">
    <property type="protein sequence ID" value="PTRK_0000991000.1"/>
    <property type="gene ID" value="PTRK_0000991000"/>
</dbReference>
<dbReference type="AlphaFoldDB" id="A0A0N4ZMZ4"/>
<protein>
    <submittedName>
        <fullName evidence="2">Uncharacterized protein</fullName>
    </submittedName>
</protein>